<evidence type="ECO:0000256" key="2">
    <source>
        <dbReference type="ARBA" id="ARBA00001927"/>
    </source>
</evidence>
<comment type="cofactor">
    <cofactor evidence="2">
        <name>[3Fe-4S] cluster</name>
        <dbReference type="ChEBI" id="CHEBI:21137"/>
    </cofactor>
</comment>
<organism evidence="16">
    <name type="scientific">uncultured Actinomycetospora sp</name>
    <dbReference type="NCBI Taxonomy" id="1135996"/>
    <lineage>
        <taxon>Bacteria</taxon>
        <taxon>Bacillati</taxon>
        <taxon>Actinomycetota</taxon>
        <taxon>Actinomycetes</taxon>
        <taxon>Pseudonocardiales</taxon>
        <taxon>Pseudonocardiaceae</taxon>
        <taxon>Actinomycetospora</taxon>
        <taxon>environmental samples</taxon>
    </lineage>
</organism>
<evidence type="ECO:0000256" key="10">
    <source>
        <dbReference type="ARBA" id="ARBA00023004"/>
    </source>
</evidence>
<comment type="pathway">
    <text evidence="14">Amino-acid biosynthesis.</text>
</comment>
<comment type="cofactor">
    <cofactor evidence="1">
        <name>FMN</name>
        <dbReference type="ChEBI" id="CHEBI:58210"/>
    </cofactor>
</comment>
<dbReference type="EMBL" id="CADCTH010000348">
    <property type="protein sequence ID" value="CAA9265932.1"/>
    <property type="molecule type" value="Genomic_DNA"/>
</dbReference>
<evidence type="ECO:0000259" key="15">
    <source>
        <dbReference type="PROSITE" id="PS51278"/>
    </source>
</evidence>
<dbReference type="PANTHER" id="PTHR11938:SF133">
    <property type="entry name" value="GLUTAMATE SYNTHASE (NADH)"/>
    <property type="match status" value="1"/>
</dbReference>
<dbReference type="AlphaFoldDB" id="A0A6J4J292"/>
<keyword evidence="8" id="KW-0315">Glutamine amidotransferase</keyword>
<evidence type="ECO:0000256" key="11">
    <source>
        <dbReference type="ARBA" id="ARBA00023014"/>
    </source>
</evidence>
<dbReference type="GO" id="GO:0006537">
    <property type="term" value="P:glutamate biosynthetic process"/>
    <property type="evidence" value="ECO:0007669"/>
    <property type="project" value="UniProtKB-KW"/>
</dbReference>
<dbReference type="InterPro" id="IPR017932">
    <property type="entry name" value="GATase_2_dom"/>
</dbReference>
<dbReference type="GO" id="GO:0004355">
    <property type="term" value="F:glutamate synthase (NADPH) activity"/>
    <property type="evidence" value="ECO:0007669"/>
    <property type="project" value="UniProtKB-EC"/>
</dbReference>
<evidence type="ECO:0000256" key="14">
    <source>
        <dbReference type="ARBA" id="ARBA00029440"/>
    </source>
</evidence>
<dbReference type="GO" id="GO:0019676">
    <property type="term" value="P:ammonia assimilation cycle"/>
    <property type="evidence" value="ECO:0007669"/>
    <property type="project" value="TreeGrafter"/>
</dbReference>
<feature type="non-terminal residue" evidence="16">
    <location>
        <position position="122"/>
    </location>
</feature>
<evidence type="ECO:0000256" key="5">
    <source>
        <dbReference type="ARBA" id="ARBA00022630"/>
    </source>
</evidence>
<dbReference type="PANTHER" id="PTHR11938">
    <property type="entry name" value="FAD NADPH DEHYDROGENASE/OXIDOREDUCTASE"/>
    <property type="match status" value="1"/>
</dbReference>
<evidence type="ECO:0000256" key="8">
    <source>
        <dbReference type="ARBA" id="ARBA00022962"/>
    </source>
</evidence>
<dbReference type="EC" id="1.4.1.13" evidence="16"/>
<dbReference type="GO" id="GO:0046872">
    <property type="term" value="F:metal ion binding"/>
    <property type="evidence" value="ECO:0007669"/>
    <property type="project" value="UniProtKB-KW"/>
</dbReference>
<keyword evidence="9 16" id="KW-0560">Oxidoreductase</keyword>
<evidence type="ECO:0000256" key="12">
    <source>
        <dbReference type="ARBA" id="ARBA00023164"/>
    </source>
</evidence>
<dbReference type="SUPFAM" id="SSF56235">
    <property type="entry name" value="N-terminal nucleophile aminohydrolases (Ntn hydrolases)"/>
    <property type="match status" value="1"/>
</dbReference>
<feature type="domain" description="Glutamine amidotransferase type-2" evidence="15">
    <location>
        <begin position="21"/>
        <end position="122"/>
    </location>
</feature>
<gene>
    <name evidence="16" type="ORF">AVDCRST_MAG54-2724</name>
</gene>
<dbReference type="Gene3D" id="3.60.20.10">
    <property type="entry name" value="Glutamine Phosphoribosylpyrophosphate, subunit 1, domain 1"/>
    <property type="match status" value="1"/>
</dbReference>
<reference evidence="16" key="1">
    <citation type="submission" date="2020-02" db="EMBL/GenBank/DDBJ databases">
        <authorList>
            <person name="Meier V. D."/>
        </authorList>
    </citation>
    <scope>NUCLEOTIDE SEQUENCE</scope>
    <source>
        <strain evidence="16">AVDCRST_MAG54</strain>
    </source>
</reference>
<evidence type="ECO:0000256" key="1">
    <source>
        <dbReference type="ARBA" id="ARBA00001917"/>
    </source>
</evidence>
<keyword evidence="6" id="KW-0288">FMN</keyword>
<keyword evidence="12" id="KW-0314">Glutamate biosynthesis</keyword>
<comment type="similarity">
    <text evidence="3">Belongs to the glutamate synthase family.</text>
</comment>
<keyword evidence="5" id="KW-0285">Flavoprotein</keyword>
<evidence type="ECO:0000256" key="7">
    <source>
        <dbReference type="ARBA" id="ARBA00022723"/>
    </source>
</evidence>
<evidence type="ECO:0000256" key="4">
    <source>
        <dbReference type="ARBA" id="ARBA00022605"/>
    </source>
</evidence>
<proteinExistence type="inferred from homology"/>
<dbReference type="InterPro" id="IPR050711">
    <property type="entry name" value="ET-N_metabolism_enzyme"/>
</dbReference>
<dbReference type="InterPro" id="IPR029055">
    <property type="entry name" value="Ntn_hydrolases_N"/>
</dbReference>
<protein>
    <submittedName>
        <fullName evidence="16">Glutamate synthase [NADPH] large chain</fullName>
        <ecNumber evidence="16">1.4.1.13</ecNumber>
    </submittedName>
</protein>
<evidence type="ECO:0000256" key="13">
    <source>
        <dbReference type="ARBA" id="ARBA00023291"/>
    </source>
</evidence>
<accession>A0A6J4J292</accession>
<evidence type="ECO:0000256" key="6">
    <source>
        <dbReference type="ARBA" id="ARBA00022643"/>
    </source>
</evidence>
<evidence type="ECO:0000313" key="16">
    <source>
        <dbReference type="EMBL" id="CAA9265932.1"/>
    </source>
</evidence>
<keyword evidence="11" id="KW-0411">Iron-sulfur</keyword>
<dbReference type="Pfam" id="PF00310">
    <property type="entry name" value="GATase_2"/>
    <property type="match status" value="1"/>
</dbReference>
<dbReference type="GO" id="GO:0051538">
    <property type="term" value="F:3 iron, 4 sulfur cluster binding"/>
    <property type="evidence" value="ECO:0007669"/>
    <property type="project" value="UniProtKB-KW"/>
</dbReference>
<dbReference type="PROSITE" id="PS51278">
    <property type="entry name" value="GATASE_TYPE_2"/>
    <property type="match status" value="1"/>
</dbReference>
<evidence type="ECO:0000256" key="9">
    <source>
        <dbReference type="ARBA" id="ARBA00023002"/>
    </source>
</evidence>
<keyword evidence="13" id="KW-0003">3Fe-4S</keyword>
<keyword evidence="4" id="KW-0028">Amino-acid biosynthesis</keyword>
<name>A0A6J4J292_9PSEU</name>
<evidence type="ECO:0000256" key="3">
    <source>
        <dbReference type="ARBA" id="ARBA00009716"/>
    </source>
</evidence>
<keyword evidence="7" id="KW-0479">Metal-binding</keyword>
<sequence>MPASTPGRQGLYDPAHEHDACGVGAVANVRGEQSHGIVRDALHVLHNLDHRGAAGSAPTTGDGAGILVQVPDAFLRAVAPAPLPAPGRYAVGTAFLPTDEALARAAREAIDALAAQEGLRTP</sequence>
<keyword evidence="10" id="KW-0408">Iron</keyword>